<dbReference type="AlphaFoldDB" id="A0A3B1CRR4"/>
<gene>
    <name evidence="1" type="ORF">MNBD_IGNAVI01-319</name>
</gene>
<proteinExistence type="predicted"/>
<protein>
    <submittedName>
        <fullName evidence="1">Uncharacterized protein</fullName>
    </submittedName>
</protein>
<sequence>YLNDELIYSDFKENDPDKVKEIKNVKLLNKKNTLMIKLFSTKPNLEFSFTIKGLRIGGRKNKYMVLK</sequence>
<organism evidence="1">
    <name type="scientific">hydrothermal vent metagenome</name>
    <dbReference type="NCBI Taxonomy" id="652676"/>
    <lineage>
        <taxon>unclassified sequences</taxon>
        <taxon>metagenomes</taxon>
        <taxon>ecological metagenomes</taxon>
    </lineage>
</organism>
<accession>A0A3B1CRR4</accession>
<dbReference type="EMBL" id="UOGD01000441">
    <property type="protein sequence ID" value="VAX29191.1"/>
    <property type="molecule type" value="Genomic_DNA"/>
</dbReference>
<evidence type="ECO:0000313" key="1">
    <source>
        <dbReference type="EMBL" id="VAX29191.1"/>
    </source>
</evidence>
<reference evidence="1" key="1">
    <citation type="submission" date="2018-06" db="EMBL/GenBank/DDBJ databases">
        <authorList>
            <person name="Zhirakovskaya E."/>
        </authorList>
    </citation>
    <scope>NUCLEOTIDE SEQUENCE</scope>
</reference>
<feature type="non-terminal residue" evidence="1">
    <location>
        <position position="1"/>
    </location>
</feature>
<name>A0A3B1CRR4_9ZZZZ</name>